<feature type="chain" id="PRO_5023889204" description="Beta-lactamase-related domain-containing protein" evidence="1">
    <location>
        <begin position="23"/>
        <end position="446"/>
    </location>
</feature>
<comment type="caution">
    <text evidence="3">The sequence shown here is derived from an EMBL/GenBank/DDBJ whole genome shotgun (WGS) entry which is preliminary data.</text>
</comment>
<dbReference type="OrthoDB" id="9793489at2"/>
<keyword evidence="4" id="KW-1185">Reference proteome</keyword>
<feature type="domain" description="Beta-lactamase-related" evidence="2">
    <location>
        <begin position="32"/>
        <end position="333"/>
    </location>
</feature>
<protein>
    <recommendedName>
        <fullName evidence="2">Beta-lactamase-related domain-containing protein</fullName>
    </recommendedName>
</protein>
<dbReference type="AlphaFoldDB" id="A0A5J4IZ08"/>
<keyword evidence="1" id="KW-0732">Signal</keyword>
<dbReference type="Pfam" id="PF00144">
    <property type="entry name" value="Beta-lactamase"/>
    <property type="match status" value="1"/>
</dbReference>
<dbReference type="PANTHER" id="PTHR46825:SF8">
    <property type="entry name" value="BETA-LACTAMASE-RELATED"/>
    <property type="match status" value="1"/>
</dbReference>
<sequence>MKTLFKISLVLIAFLVANYMQAQISDALKIEIQKRIKNGDNPSIAIGFFKNNKATYYVSGYQNVETKTPATTATLYEIGSITKTITGLLFSKMILENKVSLTTPLNTIFPDSLKLSDPEGRLITYKDVATHTSGLHSFPMGYNPPDPKNPYAELDKDKLYQYLSNWGSPKVGDKFGYSNIAVGLMGEGLAIIENTPYTTLIEAEILKPLKLKHTYFEVPTSELENFADGYQKGTPTPHWDLNVLSPAGGLKSNIEDLLSYGVSYLKQNPLTKAQQATIPTQYISEQGDTEIGINWFKKGTTISHGGGTYGFSAYLVVDLEKEIAVAVLTNTGDQNITDIHSHLLDPENNRLFTENDSVIEVPLNTLNTYEGIYKNSQYGLVITVMIKDNKLYGQVEGQRKFEFDAITNNSFINKQLKAQLTFESNKTVVNSFTLSQNGQNIVLNKQ</sequence>
<dbReference type="Gene3D" id="3.40.710.10">
    <property type="entry name" value="DD-peptidase/beta-lactamase superfamily"/>
    <property type="match status" value="1"/>
</dbReference>
<dbReference type="PANTHER" id="PTHR46825">
    <property type="entry name" value="D-ALANYL-D-ALANINE-CARBOXYPEPTIDASE/ENDOPEPTIDASE AMPH"/>
    <property type="match status" value="1"/>
</dbReference>
<organism evidence="3 4">
    <name type="scientific">Patiriisocius marinus</name>
    <dbReference type="NCBI Taxonomy" id="1397112"/>
    <lineage>
        <taxon>Bacteria</taxon>
        <taxon>Pseudomonadati</taxon>
        <taxon>Bacteroidota</taxon>
        <taxon>Flavobacteriia</taxon>
        <taxon>Flavobacteriales</taxon>
        <taxon>Flavobacteriaceae</taxon>
        <taxon>Patiriisocius</taxon>
    </lineage>
</organism>
<accession>A0A5J4IZ08</accession>
<dbReference type="Proteomes" id="UP000326509">
    <property type="component" value="Unassembled WGS sequence"/>
</dbReference>
<evidence type="ECO:0000259" key="2">
    <source>
        <dbReference type="Pfam" id="PF00144"/>
    </source>
</evidence>
<evidence type="ECO:0000313" key="3">
    <source>
        <dbReference type="EMBL" id="GER60284.1"/>
    </source>
</evidence>
<evidence type="ECO:0000256" key="1">
    <source>
        <dbReference type="SAM" id="SignalP"/>
    </source>
</evidence>
<feature type="signal peptide" evidence="1">
    <location>
        <begin position="1"/>
        <end position="22"/>
    </location>
</feature>
<dbReference type="InterPro" id="IPR012338">
    <property type="entry name" value="Beta-lactam/transpept-like"/>
</dbReference>
<gene>
    <name evidence="3" type="ORF">ULMA_23920</name>
</gene>
<name>A0A5J4IZ08_9FLAO</name>
<dbReference type="EMBL" id="BKCG01000006">
    <property type="protein sequence ID" value="GER60284.1"/>
    <property type="molecule type" value="Genomic_DNA"/>
</dbReference>
<reference evidence="3 4" key="1">
    <citation type="submission" date="2019-08" db="EMBL/GenBank/DDBJ databases">
        <title>Draft genome sequence of Ulvibacter marinus type strain NBRC 109484.</title>
        <authorList>
            <person name="Kawano K."/>
            <person name="Ushijima N."/>
            <person name="Kihara M."/>
            <person name="Itoh H."/>
        </authorList>
    </citation>
    <scope>NUCLEOTIDE SEQUENCE [LARGE SCALE GENOMIC DNA]</scope>
    <source>
        <strain evidence="3 4">NBRC 109484</strain>
    </source>
</reference>
<dbReference type="InterPro" id="IPR001466">
    <property type="entry name" value="Beta-lactam-related"/>
</dbReference>
<dbReference type="InterPro" id="IPR050491">
    <property type="entry name" value="AmpC-like"/>
</dbReference>
<dbReference type="RefSeq" id="WP_151674715.1">
    <property type="nucleotide sequence ID" value="NZ_BKCG01000006.1"/>
</dbReference>
<evidence type="ECO:0000313" key="4">
    <source>
        <dbReference type="Proteomes" id="UP000326509"/>
    </source>
</evidence>
<proteinExistence type="predicted"/>
<dbReference type="SUPFAM" id="SSF56601">
    <property type="entry name" value="beta-lactamase/transpeptidase-like"/>
    <property type="match status" value="1"/>
</dbReference>